<keyword evidence="7" id="KW-1185">Reference proteome</keyword>
<evidence type="ECO:0000256" key="1">
    <source>
        <dbReference type="ARBA" id="ARBA00023015"/>
    </source>
</evidence>
<dbReference type="InterPro" id="IPR036388">
    <property type="entry name" value="WH-like_DNA-bd_sf"/>
</dbReference>
<dbReference type="Pfam" id="PF00392">
    <property type="entry name" value="GntR"/>
    <property type="match status" value="1"/>
</dbReference>
<keyword evidence="3" id="KW-0804">Transcription</keyword>
<dbReference type="GO" id="GO:0003700">
    <property type="term" value="F:DNA-binding transcription factor activity"/>
    <property type="evidence" value="ECO:0007669"/>
    <property type="project" value="InterPro"/>
</dbReference>
<dbReference type="AlphaFoldDB" id="A0A4R4XBG6"/>
<keyword evidence="2" id="KW-0238">DNA-binding</keyword>
<feature type="compositionally biased region" description="Low complexity" evidence="4">
    <location>
        <begin position="133"/>
        <end position="146"/>
    </location>
</feature>
<name>A0A4R4XBG6_9ACTN</name>
<evidence type="ECO:0000256" key="3">
    <source>
        <dbReference type="ARBA" id="ARBA00023163"/>
    </source>
</evidence>
<organism evidence="6 7">
    <name type="scientific">Kribbella turkmenica</name>
    <dbReference type="NCBI Taxonomy" id="2530375"/>
    <lineage>
        <taxon>Bacteria</taxon>
        <taxon>Bacillati</taxon>
        <taxon>Actinomycetota</taxon>
        <taxon>Actinomycetes</taxon>
        <taxon>Propionibacteriales</taxon>
        <taxon>Kribbellaceae</taxon>
        <taxon>Kribbella</taxon>
    </lineage>
</organism>
<evidence type="ECO:0000259" key="5">
    <source>
        <dbReference type="Pfam" id="PF00392"/>
    </source>
</evidence>
<dbReference type="Gene3D" id="1.10.10.10">
    <property type="entry name" value="Winged helix-like DNA-binding domain superfamily/Winged helix DNA-binding domain"/>
    <property type="match status" value="1"/>
</dbReference>
<dbReference type="InterPro" id="IPR036390">
    <property type="entry name" value="WH_DNA-bd_sf"/>
</dbReference>
<reference evidence="6 7" key="1">
    <citation type="submission" date="2019-02" db="EMBL/GenBank/DDBJ databases">
        <title>Draft genome sequences of novel Actinobacteria.</title>
        <authorList>
            <person name="Sahin N."/>
            <person name="Ay H."/>
            <person name="Saygin H."/>
        </authorList>
    </citation>
    <scope>NUCLEOTIDE SEQUENCE [LARGE SCALE GENOMIC DNA]</scope>
    <source>
        <strain evidence="6 7">16K104</strain>
    </source>
</reference>
<dbReference type="Proteomes" id="UP000295172">
    <property type="component" value="Unassembled WGS sequence"/>
</dbReference>
<dbReference type="GO" id="GO:0003677">
    <property type="term" value="F:DNA binding"/>
    <property type="evidence" value="ECO:0007669"/>
    <property type="project" value="UniProtKB-KW"/>
</dbReference>
<protein>
    <submittedName>
        <fullName evidence="6">GntR family transcriptional regulator</fullName>
    </submittedName>
</protein>
<keyword evidence="1" id="KW-0805">Transcription regulation</keyword>
<evidence type="ECO:0000313" key="6">
    <source>
        <dbReference type="EMBL" id="TDD27930.1"/>
    </source>
</evidence>
<proteinExistence type="predicted"/>
<gene>
    <name evidence="6" type="ORF">E1218_08845</name>
</gene>
<dbReference type="EMBL" id="SMKR01000028">
    <property type="protein sequence ID" value="TDD27930.1"/>
    <property type="molecule type" value="Genomic_DNA"/>
</dbReference>
<feature type="domain" description="HTH gntR-type" evidence="5">
    <location>
        <begin position="50"/>
        <end position="99"/>
    </location>
</feature>
<sequence length="198" mass="20958">MSRRTSRCGKLSKFTSLGDQFPFRYGAYGGDFDHPSDLDDLVEVVFGHRAGTVVPGERLPSIRTVARGLNLSPTTVSAAWRLLARANLIHPDGARGTVVAEGAGQGPVRHRRALLYEAKFEVDLLDRPPGRGVAAGPGAFAATGPAERPAGELPGRADRAGTARTPAGGLAEPGRDADDGRRRHRRAGPDRADPPAVR</sequence>
<evidence type="ECO:0000256" key="2">
    <source>
        <dbReference type="ARBA" id="ARBA00023125"/>
    </source>
</evidence>
<dbReference type="OrthoDB" id="4307011at2"/>
<feature type="region of interest" description="Disordered" evidence="4">
    <location>
        <begin position="133"/>
        <end position="198"/>
    </location>
</feature>
<dbReference type="SUPFAM" id="SSF46785">
    <property type="entry name" value="Winged helix' DNA-binding domain"/>
    <property type="match status" value="1"/>
</dbReference>
<evidence type="ECO:0000313" key="7">
    <source>
        <dbReference type="Proteomes" id="UP000295172"/>
    </source>
</evidence>
<accession>A0A4R4XBG6</accession>
<dbReference type="InterPro" id="IPR000524">
    <property type="entry name" value="Tscrpt_reg_HTH_GntR"/>
</dbReference>
<evidence type="ECO:0000256" key="4">
    <source>
        <dbReference type="SAM" id="MobiDB-lite"/>
    </source>
</evidence>
<comment type="caution">
    <text evidence="6">The sequence shown here is derived from an EMBL/GenBank/DDBJ whole genome shotgun (WGS) entry which is preliminary data.</text>
</comment>
<feature type="compositionally biased region" description="Basic and acidic residues" evidence="4">
    <location>
        <begin position="173"/>
        <end position="198"/>
    </location>
</feature>